<dbReference type="PANTHER" id="PTHR24292:SF54">
    <property type="entry name" value="CYP9F3-RELATED"/>
    <property type="match status" value="1"/>
</dbReference>
<dbReference type="PANTHER" id="PTHR24292">
    <property type="entry name" value="CYTOCHROME P450"/>
    <property type="match status" value="1"/>
</dbReference>
<keyword evidence="8" id="KW-0492">Microsome</keyword>
<evidence type="ECO:0000256" key="9">
    <source>
        <dbReference type="ARBA" id="ARBA00023002"/>
    </source>
</evidence>
<dbReference type="Pfam" id="PF00067">
    <property type="entry name" value="p450"/>
    <property type="match status" value="1"/>
</dbReference>
<evidence type="ECO:0000256" key="5">
    <source>
        <dbReference type="ARBA" id="ARBA00022617"/>
    </source>
</evidence>
<evidence type="ECO:0008006" key="15">
    <source>
        <dbReference type="Google" id="ProtNLM"/>
    </source>
</evidence>
<dbReference type="Gene3D" id="1.10.630.10">
    <property type="entry name" value="Cytochrome P450"/>
    <property type="match status" value="1"/>
</dbReference>
<evidence type="ECO:0000313" key="14">
    <source>
        <dbReference type="Proteomes" id="UP000639338"/>
    </source>
</evidence>
<dbReference type="PRINTS" id="PR00464">
    <property type="entry name" value="EP450II"/>
</dbReference>
<keyword evidence="7" id="KW-0256">Endoplasmic reticulum</keyword>
<keyword evidence="12" id="KW-0472">Membrane</keyword>
<evidence type="ECO:0000256" key="3">
    <source>
        <dbReference type="ARBA" id="ARBA00004406"/>
    </source>
</evidence>
<dbReference type="GO" id="GO:0020037">
    <property type="term" value="F:heme binding"/>
    <property type="evidence" value="ECO:0007669"/>
    <property type="project" value="InterPro"/>
</dbReference>
<comment type="cofactor">
    <cofactor evidence="1">
        <name>heme</name>
        <dbReference type="ChEBI" id="CHEBI:30413"/>
    </cofactor>
</comment>
<dbReference type="GO" id="GO:0016705">
    <property type="term" value="F:oxidoreductase activity, acting on paired donors, with incorporation or reduction of molecular oxygen"/>
    <property type="evidence" value="ECO:0007669"/>
    <property type="project" value="InterPro"/>
</dbReference>
<keyword evidence="6" id="KW-0479">Metal-binding</keyword>
<dbReference type="Proteomes" id="UP000639338">
    <property type="component" value="Unassembled WGS sequence"/>
</dbReference>
<keyword evidence="11" id="KW-0503">Monooxygenase</keyword>
<dbReference type="AlphaFoldDB" id="A0A834XYI4"/>
<dbReference type="InterPro" id="IPR050476">
    <property type="entry name" value="Insect_CytP450_Detox"/>
</dbReference>
<sequence>MELGVVELLIGLSVVLTWCYFKYLRNDYWIKLGIPGPKPLPIVGNFYKAAFGNISLIENVDEVYNNWKNERYYGVYLGLNPMLIINDPELTKLILVKEFNTFPSRGIYVPENDDSLQSNIFALDGHRWKVLRTHLTPLFTSGKLKHMVDLILECADNFENFLIDEVKKNNVIEIREFSAKFTTDVIGSCVFGINTNSITNEDSEFRKMGKKIFPTDGISFFKKIIREFAPGIGRVILNIRRPKFLDFFVNIISETIDHRKKNNIIRGDLVDVLKAMKDNKNEIDINLSDNILAAQAVVFFAAGFKTSSTTLSFAS</sequence>
<evidence type="ECO:0000256" key="11">
    <source>
        <dbReference type="ARBA" id="ARBA00023033"/>
    </source>
</evidence>
<dbReference type="GO" id="GO:0005789">
    <property type="term" value="C:endoplasmic reticulum membrane"/>
    <property type="evidence" value="ECO:0007669"/>
    <property type="project" value="UniProtKB-SubCell"/>
</dbReference>
<dbReference type="EMBL" id="JACMRX010000003">
    <property type="protein sequence ID" value="KAF7993504.1"/>
    <property type="molecule type" value="Genomic_DNA"/>
</dbReference>
<evidence type="ECO:0000313" key="13">
    <source>
        <dbReference type="EMBL" id="KAF7993504.1"/>
    </source>
</evidence>
<dbReference type="InterPro" id="IPR002402">
    <property type="entry name" value="Cyt_P450_E_grp-II"/>
</dbReference>
<evidence type="ECO:0000256" key="2">
    <source>
        <dbReference type="ARBA" id="ARBA00004174"/>
    </source>
</evidence>
<comment type="subcellular location">
    <subcellularLocation>
        <location evidence="3">Endoplasmic reticulum membrane</location>
        <topology evidence="3">Peripheral membrane protein</topology>
    </subcellularLocation>
    <subcellularLocation>
        <location evidence="2">Microsome membrane</location>
        <topology evidence="2">Peripheral membrane protein</topology>
    </subcellularLocation>
</comment>
<comment type="caution">
    <text evidence="13">The sequence shown here is derived from an EMBL/GenBank/DDBJ whole genome shotgun (WGS) entry which is preliminary data.</text>
</comment>
<evidence type="ECO:0000256" key="4">
    <source>
        <dbReference type="ARBA" id="ARBA00010617"/>
    </source>
</evidence>
<keyword evidence="9" id="KW-0560">Oxidoreductase</keyword>
<proteinExistence type="inferred from homology"/>
<accession>A0A834XYI4</accession>
<dbReference type="SUPFAM" id="SSF48264">
    <property type="entry name" value="Cytochrome P450"/>
    <property type="match status" value="1"/>
</dbReference>
<reference evidence="13 14" key="1">
    <citation type="submission" date="2020-08" db="EMBL/GenBank/DDBJ databases">
        <title>Aphidius gifuensis genome sequencing and assembly.</title>
        <authorList>
            <person name="Du Z."/>
        </authorList>
    </citation>
    <scope>NUCLEOTIDE SEQUENCE [LARGE SCALE GENOMIC DNA]</scope>
    <source>
        <strain evidence="13">YNYX2018</strain>
        <tissue evidence="13">Adults</tissue>
    </source>
</reference>
<organism evidence="13 14">
    <name type="scientific">Aphidius gifuensis</name>
    <name type="common">Parasitoid wasp</name>
    <dbReference type="NCBI Taxonomy" id="684658"/>
    <lineage>
        <taxon>Eukaryota</taxon>
        <taxon>Metazoa</taxon>
        <taxon>Ecdysozoa</taxon>
        <taxon>Arthropoda</taxon>
        <taxon>Hexapoda</taxon>
        <taxon>Insecta</taxon>
        <taxon>Pterygota</taxon>
        <taxon>Neoptera</taxon>
        <taxon>Endopterygota</taxon>
        <taxon>Hymenoptera</taxon>
        <taxon>Apocrita</taxon>
        <taxon>Ichneumonoidea</taxon>
        <taxon>Braconidae</taxon>
        <taxon>Aphidiinae</taxon>
        <taxon>Aphidius</taxon>
    </lineage>
</organism>
<dbReference type="InterPro" id="IPR036396">
    <property type="entry name" value="Cyt_P450_sf"/>
</dbReference>
<evidence type="ECO:0000256" key="6">
    <source>
        <dbReference type="ARBA" id="ARBA00022723"/>
    </source>
</evidence>
<dbReference type="GO" id="GO:0004497">
    <property type="term" value="F:monooxygenase activity"/>
    <property type="evidence" value="ECO:0007669"/>
    <property type="project" value="UniProtKB-KW"/>
</dbReference>
<evidence type="ECO:0000256" key="8">
    <source>
        <dbReference type="ARBA" id="ARBA00022848"/>
    </source>
</evidence>
<name>A0A834XYI4_APHGI</name>
<dbReference type="GO" id="GO:0005506">
    <property type="term" value="F:iron ion binding"/>
    <property type="evidence" value="ECO:0007669"/>
    <property type="project" value="InterPro"/>
</dbReference>
<evidence type="ECO:0000256" key="10">
    <source>
        <dbReference type="ARBA" id="ARBA00023004"/>
    </source>
</evidence>
<gene>
    <name evidence="13" type="ORF">HCN44_010099</name>
</gene>
<evidence type="ECO:0000256" key="1">
    <source>
        <dbReference type="ARBA" id="ARBA00001971"/>
    </source>
</evidence>
<evidence type="ECO:0000256" key="7">
    <source>
        <dbReference type="ARBA" id="ARBA00022824"/>
    </source>
</evidence>
<comment type="similarity">
    <text evidence="4">Belongs to the cytochrome P450 family.</text>
</comment>
<evidence type="ECO:0000256" key="12">
    <source>
        <dbReference type="ARBA" id="ARBA00023136"/>
    </source>
</evidence>
<dbReference type="InterPro" id="IPR001128">
    <property type="entry name" value="Cyt_P450"/>
</dbReference>
<protein>
    <recommendedName>
        <fullName evidence="15">Cytochrome P450</fullName>
    </recommendedName>
</protein>
<keyword evidence="14" id="KW-1185">Reference proteome</keyword>
<keyword evidence="10" id="KW-0408">Iron</keyword>
<keyword evidence="5" id="KW-0349">Heme</keyword>
<dbReference type="OrthoDB" id="2789670at2759"/>